<proteinExistence type="inferred from homology"/>
<dbReference type="AlphaFoldDB" id="A0A938YFQ8"/>
<evidence type="ECO:0000313" key="10">
    <source>
        <dbReference type="EMBL" id="MBM9469054.1"/>
    </source>
</evidence>
<dbReference type="PANTHER" id="PTHR43178:SF5">
    <property type="entry name" value="LIPOAMIDE ACYLTRANSFERASE COMPONENT OF BRANCHED-CHAIN ALPHA-KETO ACID DEHYDROGENASE COMPLEX, MITOCHONDRIAL"/>
    <property type="match status" value="1"/>
</dbReference>
<feature type="region of interest" description="Disordered" evidence="7">
    <location>
        <begin position="93"/>
        <end position="143"/>
    </location>
</feature>
<evidence type="ECO:0000256" key="4">
    <source>
        <dbReference type="ARBA" id="ARBA00022823"/>
    </source>
</evidence>
<accession>A0A938YFQ8</accession>
<evidence type="ECO:0000256" key="2">
    <source>
        <dbReference type="ARBA" id="ARBA00007317"/>
    </source>
</evidence>
<evidence type="ECO:0000259" key="8">
    <source>
        <dbReference type="PROSITE" id="PS50968"/>
    </source>
</evidence>
<dbReference type="EC" id="2.3.1.-" evidence="6"/>
<dbReference type="InterPro" id="IPR050743">
    <property type="entry name" value="2-oxoacid_DH_E2_comp"/>
</dbReference>
<evidence type="ECO:0000256" key="3">
    <source>
        <dbReference type="ARBA" id="ARBA00022679"/>
    </source>
</evidence>
<keyword evidence="4 6" id="KW-0450">Lipoyl</keyword>
<comment type="caution">
    <text evidence="10">The sequence shown here is derived from an EMBL/GenBank/DDBJ whole genome shotgun (WGS) entry which is preliminary data.</text>
</comment>
<protein>
    <recommendedName>
        <fullName evidence="6">Dihydrolipoamide acetyltransferase component of pyruvate dehydrogenase complex</fullName>
        <ecNumber evidence="6">2.3.1.-</ecNumber>
    </recommendedName>
</protein>
<dbReference type="EMBL" id="JAERWK010000023">
    <property type="protein sequence ID" value="MBM9469054.1"/>
    <property type="molecule type" value="Genomic_DNA"/>
</dbReference>
<dbReference type="Proteomes" id="UP000663792">
    <property type="component" value="Unassembled WGS sequence"/>
</dbReference>
<dbReference type="SUPFAM" id="SSF52777">
    <property type="entry name" value="CoA-dependent acyltransferases"/>
    <property type="match status" value="1"/>
</dbReference>
<evidence type="ECO:0000256" key="1">
    <source>
        <dbReference type="ARBA" id="ARBA00001938"/>
    </source>
</evidence>
<evidence type="ECO:0000259" key="9">
    <source>
        <dbReference type="PROSITE" id="PS51826"/>
    </source>
</evidence>
<dbReference type="PANTHER" id="PTHR43178">
    <property type="entry name" value="DIHYDROLIPOAMIDE ACETYLTRANSFERASE COMPONENT OF PYRUVATE DEHYDROGENASE COMPLEX"/>
    <property type="match status" value="1"/>
</dbReference>
<dbReference type="Pfam" id="PF00198">
    <property type="entry name" value="2-oxoacid_dh"/>
    <property type="match status" value="1"/>
</dbReference>
<dbReference type="Gene3D" id="4.10.320.10">
    <property type="entry name" value="E3-binding domain"/>
    <property type="match status" value="1"/>
</dbReference>
<keyword evidence="5 6" id="KW-0012">Acyltransferase</keyword>
<dbReference type="SUPFAM" id="SSF47005">
    <property type="entry name" value="Peripheral subunit-binding domain of 2-oxo acid dehydrogenase complex"/>
    <property type="match status" value="1"/>
</dbReference>
<dbReference type="Pfam" id="PF00364">
    <property type="entry name" value="Biotin_lipoyl"/>
    <property type="match status" value="1"/>
</dbReference>
<name>A0A938YFQ8_9ACTN</name>
<gene>
    <name evidence="10" type="ORF">JL106_17345</name>
</gene>
<dbReference type="Pfam" id="PF02817">
    <property type="entry name" value="E3_binding"/>
    <property type="match status" value="1"/>
</dbReference>
<keyword evidence="11" id="KW-1185">Reference proteome</keyword>
<dbReference type="InterPro" id="IPR036625">
    <property type="entry name" value="E3-bd_dom_sf"/>
</dbReference>
<feature type="domain" description="Peripheral subunit-binding (PSBD)" evidence="9">
    <location>
        <begin position="145"/>
        <end position="182"/>
    </location>
</feature>
<dbReference type="InterPro" id="IPR011053">
    <property type="entry name" value="Single_hybrid_motif"/>
</dbReference>
<dbReference type="Gene3D" id="2.40.50.100">
    <property type="match status" value="1"/>
</dbReference>
<dbReference type="GO" id="GO:0016407">
    <property type="term" value="F:acetyltransferase activity"/>
    <property type="evidence" value="ECO:0007669"/>
    <property type="project" value="TreeGrafter"/>
</dbReference>
<sequence length="434" mass="43789">MHLIHLSQQGYTMESGIIVSWMQQEGDAFTAGDPLYEVETQKNTVEVEARVPGTMARIVAPTGEDLPVGALLAVVADPGETLTAEQIDAAIAEESSGEAGPTEPPEFAPGGAEGPAALAGREPSGSPLPAAPAATTGAPAGGRVRALPKVRTYAAERGVDLALVTGTGARGAVTVEDIDAFLSSSGAVGSSAAAGSGPATALPGVAVREQRPVTGARKAMADNLSRSWSEIPQFVQQFRVDLTAVLTFRAQRKAAGQAVGVTDILVAAIARAAGTVPEVNASWTSGGITVYDDVNVSLAVNTDRGLLVPVVPRTQTLGLDEINAAVTATVSAAQAGRGPLDAVPGTITLSNLGQGAVETGMPLVTAPQSAIVFVGATVDTPVVAGGEVVVRPLLGVAVGYDHRIVDGATGGRFCAALKELLDHPEQLEAASVPG</sequence>
<dbReference type="InterPro" id="IPR004167">
    <property type="entry name" value="PSBD"/>
</dbReference>
<dbReference type="GO" id="GO:0005737">
    <property type="term" value="C:cytoplasm"/>
    <property type="evidence" value="ECO:0007669"/>
    <property type="project" value="TreeGrafter"/>
</dbReference>
<comment type="cofactor">
    <cofactor evidence="1 6">
        <name>(R)-lipoate</name>
        <dbReference type="ChEBI" id="CHEBI:83088"/>
    </cofactor>
</comment>
<evidence type="ECO:0000256" key="6">
    <source>
        <dbReference type="RuleBase" id="RU003423"/>
    </source>
</evidence>
<dbReference type="GO" id="GO:0031405">
    <property type="term" value="F:lipoic acid binding"/>
    <property type="evidence" value="ECO:0007669"/>
    <property type="project" value="TreeGrafter"/>
</dbReference>
<dbReference type="PROSITE" id="PS51826">
    <property type="entry name" value="PSBD"/>
    <property type="match status" value="1"/>
</dbReference>
<comment type="similarity">
    <text evidence="2 6">Belongs to the 2-oxoacid dehydrogenase family.</text>
</comment>
<evidence type="ECO:0000313" key="11">
    <source>
        <dbReference type="Proteomes" id="UP000663792"/>
    </source>
</evidence>
<dbReference type="InterPro" id="IPR023213">
    <property type="entry name" value="CAT-like_dom_sf"/>
</dbReference>
<dbReference type="InterPro" id="IPR000089">
    <property type="entry name" value="Biotin_lipoyl"/>
</dbReference>
<dbReference type="PROSITE" id="PS50968">
    <property type="entry name" value="BIOTINYL_LIPOYL"/>
    <property type="match status" value="1"/>
</dbReference>
<dbReference type="RefSeq" id="WP_205262016.1">
    <property type="nucleotide sequence ID" value="NZ_JAERWK010000023.1"/>
</dbReference>
<dbReference type="Gene3D" id="3.30.559.10">
    <property type="entry name" value="Chloramphenicol acetyltransferase-like domain"/>
    <property type="match status" value="1"/>
</dbReference>
<organism evidence="10 11">
    <name type="scientific">Nakamurella leprariae</name>
    <dbReference type="NCBI Taxonomy" id="2803911"/>
    <lineage>
        <taxon>Bacteria</taxon>
        <taxon>Bacillati</taxon>
        <taxon>Actinomycetota</taxon>
        <taxon>Actinomycetes</taxon>
        <taxon>Nakamurellales</taxon>
        <taxon>Nakamurellaceae</taxon>
        <taxon>Nakamurella</taxon>
    </lineage>
</organism>
<reference evidence="10" key="1">
    <citation type="submission" date="2021-01" db="EMBL/GenBank/DDBJ databases">
        <title>YIM 132084 draft genome.</title>
        <authorList>
            <person name="An D."/>
        </authorList>
    </citation>
    <scope>NUCLEOTIDE SEQUENCE</scope>
    <source>
        <strain evidence="10">YIM 132084</strain>
    </source>
</reference>
<dbReference type="SUPFAM" id="SSF51230">
    <property type="entry name" value="Single hybrid motif"/>
    <property type="match status" value="1"/>
</dbReference>
<feature type="domain" description="Lipoyl-binding" evidence="8">
    <location>
        <begin position="1"/>
        <end position="76"/>
    </location>
</feature>
<keyword evidence="3 6" id="KW-0808">Transferase</keyword>
<dbReference type="CDD" id="cd06849">
    <property type="entry name" value="lipoyl_domain"/>
    <property type="match status" value="1"/>
</dbReference>
<evidence type="ECO:0000256" key="7">
    <source>
        <dbReference type="SAM" id="MobiDB-lite"/>
    </source>
</evidence>
<dbReference type="InterPro" id="IPR001078">
    <property type="entry name" value="2-oxoacid_DH_actylTfrase"/>
</dbReference>
<feature type="compositionally biased region" description="Low complexity" evidence="7">
    <location>
        <begin position="108"/>
        <end position="142"/>
    </location>
</feature>
<evidence type="ECO:0000256" key="5">
    <source>
        <dbReference type="ARBA" id="ARBA00023315"/>
    </source>
</evidence>